<dbReference type="GO" id="GO:0008630">
    <property type="term" value="P:intrinsic apoptotic signaling pathway in response to DNA damage"/>
    <property type="evidence" value="ECO:0007669"/>
    <property type="project" value="UniProtKB-ARBA"/>
</dbReference>
<dbReference type="CDD" id="cd19770">
    <property type="entry name" value="Bbox2_TRIM19_C-V"/>
    <property type="match status" value="1"/>
</dbReference>
<evidence type="ECO:0000256" key="11">
    <source>
        <dbReference type="ARBA" id="ARBA00022588"/>
    </source>
</evidence>
<evidence type="ECO:0000313" key="37">
    <source>
        <dbReference type="Proteomes" id="UP000028761"/>
    </source>
</evidence>
<evidence type="ECO:0000256" key="4">
    <source>
        <dbReference type="ARBA" id="ARBA00004496"/>
    </source>
</evidence>
<evidence type="ECO:0000256" key="18">
    <source>
        <dbReference type="ARBA" id="ARBA00022833"/>
    </source>
</evidence>
<dbReference type="GO" id="GO:0010629">
    <property type="term" value="P:negative regulation of gene expression"/>
    <property type="evidence" value="ECO:0007669"/>
    <property type="project" value="UniProtKB-ARBA"/>
</dbReference>
<keyword evidence="7" id="KW-0963">Cytoplasm</keyword>
<keyword evidence="14" id="KW-0677">Repeat</keyword>
<evidence type="ECO:0000256" key="20">
    <source>
        <dbReference type="ARBA" id="ARBA00022859"/>
    </source>
</evidence>
<dbReference type="PROSITE" id="PS50089">
    <property type="entry name" value="ZF_RING_2"/>
    <property type="match status" value="1"/>
</dbReference>
<dbReference type="GO" id="GO:0030308">
    <property type="term" value="P:negative regulation of cell growth"/>
    <property type="evidence" value="ECO:0007669"/>
    <property type="project" value="Ensembl"/>
</dbReference>
<dbReference type="FunFam" id="3.30.40.10:FF:000178">
    <property type="entry name" value="PML isoform 6"/>
    <property type="match status" value="1"/>
</dbReference>
<name>A0A096NMP6_PAPAN</name>
<dbReference type="PROSITE" id="PS50119">
    <property type="entry name" value="ZF_BBOX"/>
    <property type="match status" value="2"/>
</dbReference>
<evidence type="ECO:0000256" key="33">
    <source>
        <dbReference type="SAM" id="MobiDB-lite"/>
    </source>
</evidence>
<evidence type="ECO:0000256" key="27">
    <source>
        <dbReference type="ARBA" id="ARBA00023136"/>
    </source>
</evidence>
<keyword evidence="37" id="KW-1185">Reference proteome</keyword>
<dbReference type="SUPFAM" id="SSF57850">
    <property type="entry name" value="RING/U-box"/>
    <property type="match status" value="1"/>
</dbReference>
<evidence type="ECO:0000256" key="22">
    <source>
        <dbReference type="ARBA" id="ARBA00023015"/>
    </source>
</evidence>
<dbReference type="GO" id="GO:2001238">
    <property type="term" value="P:positive regulation of extrinsic apoptotic signaling pathway"/>
    <property type="evidence" value="ECO:0007669"/>
    <property type="project" value="Ensembl"/>
</dbReference>
<dbReference type="SMART" id="SM00184">
    <property type="entry name" value="RING"/>
    <property type="match status" value="1"/>
</dbReference>
<dbReference type="GO" id="GO:0044790">
    <property type="term" value="P:suppression of viral release by host"/>
    <property type="evidence" value="ECO:0007669"/>
    <property type="project" value="Ensembl"/>
</dbReference>
<keyword evidence="21" id="KW-0007">Acetylation</keyword>
<evidence type="ECO:0000256" key="2">
    <source>
        <dbReference type="ARBA" id="ARBA00004397"/>
    </source>
</evidence>
<dbReference type="GO" id="GO:0042803">
    <property type="term" value="F:protein homodimerization activity"/>
    <property type="evidence" value="ECO:0007669"/>
    <property type="project" value="Ensembl"/>
</dbReference>
<dbReference type="GO" id="GO:0001666">
    <property type="term" value="P:response to hypoxia"/>
    <property type="evidence" value="ECO:0007669"/>
    <property type="project" value="Ensembl"/>
</dbReference>
<keyword evidence="24" id="KW-0090">Biological rhythms</keyword>
<dbReference type="Pfam" id="PF12126">
    <property type="entry name" value="PML_CC"/>
    <property type="match status" value="1"/>
</dbReference>
<dbReference type="GO" id="GO:0045087">
    <property type="term" value="P:innate immune response"/>
    <property type="evidence" value="ECO:0007669"/>
    <property type="project" value="UniProtKB-KW"/>
</dbReference>
<dbReference type="SMART" id="SM00336">
    <property type="entry name" value="BBOX"/>
    <property type="match status" value="1"/>
</dbReference>
<dbReference type="InterPro" id="IPR018957">
    <property type="entry name" value="Znf_C3HC4_RING-type"/>
</dbReference>
<dbReference type="CDD" id="cd16579">
    <property type="entry name" value="RING-HC_PML_C-V"/>
    <property type="match status" value="1"/>
</dbReference>
<feature type="region of interest" description="Disordered" evidence="33">
    <location>
        <begin position="468"/>
        <end position="591"/>
    </location>
</feature>
<dbReference type="Pfam" id="PF22586">
    <property type="entry name" value="ANCHR-like_BBOX"/>
    <property type="match status" value="1"/>
</dbReference>
<dbReference type="InterPro" id="IPR001841">
    <property type="entry name" value="Znf_RING"/>
</dbReference>
<evidence type="ECO:0000256" key="3">
    <source>
        <dbReference type="ARBA" id="ARBA00004469"/>
    </source>
</evidence>
<keyword evidence="28" id="KW-0010">Activator</keyword>
<dbReference type="GO" id="GO:0048511">
    <property type="term" value="P:rhythmic process"/>
    <property type="evidence" value="ECO:0007669"/>
    <property type="project" value="UniProtKB-KW"/>
</dbReference>
<keyword evidence="11" id="KW-0399">Innate immunity</keyword>
<dbReference type="GO" id="GO:0060341">
    <property type="term" value="P:regulation of cellular localization"/>
    <property type="evidence" value="ECO:0007669"/>
    <property type="project" value="UniProtKB-ARBA"/>
</dbReference>
<evidence type="ECO:0000256" key="6">
    <source>
        <dbReference type="ARBA" id="ARBA00004642"/>
    </source>
</evidence>
<dbReference type="CDD" id="cd19804">
    <property type="entry name" value="Bbox1_TRIM19_C-V"/>
    <property type="match status" value="1"/>
</dbReference>
<evidence type="ECO:0000256" key="24">
    <source>
        <dbReference type="ARBA" id="ARBA00023108"/>
    </source>
</evidence>
<evidence type="ECO:0000256" key="1">
    <source>
        <dbReference type="ARBA" id="ARBA00004322"/>
    </source>
</evidence>
<evidence type="ECO:0000256" key="8">
    <source>
        <dbReference type="ARBA" id="ARBA00022499"/>
    </source>
</evidence>
<dbReference type="GO" id="GO:0045184">
    <property type="term" value="P:establishment of protein localization"/>
    <property type="evidence" value="ECO:0007669"/>
    <property type="project" value="UniProtKB-ARBA"/>
</dbReference>
<keyword evidence="15" id="KW-0967">Endosome</keyword>
<dbReference type="GO" id="GO:0005789">
    <property type="term" value="C:endoplasmic reticulum membrane"/>
    <property type="evidence" value="ECO:0007669"/>
    <property type="project" value="UniProtKB-SubCell"/>
</dbReference>
<reference evidence="36" key="3">
    <citation type="submission" date="2025-09" db="UniProtKB">
        <authorList>
            <consortium name="Ensembl"/>
        </authorList>
    </citation>
    <scope>IDENTIFICATION</scope>
</reference>
<evidence type="ECO:0000256" key="13">
    <source>
        <dbReference type="ARBA" id="ARBA00022723"/>
    </source>
</evidence>
<dbReference type="Pfam" id="PF00097">
    <property type="entry name" value="zf-C3HC4"/>
    <property type="match status" value="1"/>
</dbReference>
<dbReference type="Bgee" id="ENSPANG00000016054">
    <property type="expression patterns" value="Expressed in aorta and 64 other cell types or tissues"/>
</dbReference>
<dbReference type="GO" id="GO:0051457">
    <property type="term" value="P:maintenance of protein location in nucleus"/>
    <property type="evidence" value="ECO:0007669"/>
    <property type="project" value="Ensembl"/>
</dbReference>
<evidence type="ECO:0000313" key="36">
    <source>
        <dbReference type="Ensembl" id="ENSPANP00000014255.3"/>
    </source>
</evidence>
<organism evidence="36 37">
    <name type="scientific">Papio anubis</name>
    <name type="common">Olive baboon</name>
    <dbReference type="NCBI Taxonomy" id="9555"/>
    <lineage>
        <taxon>Eukaryota</taxon>
        <taxon>Metazoa</taxon>
        <taxon>Chordata</taxon>
        <taxon>Craniata</taxon>
        <taxon>Vertebrata</taxon>
        <taxon>Euteleostomi</taxon>
        <taxon>Mammalia</taxon>
        <taxon>Eutheria</taxon>
        <taxon>Euarchontoglires</taxon>
        <taxon>Primates</taxon>
        <taxon>Haplorrhini</taxon>
        <taxon>Catarrhini</taxon>
        <taxon>Cercopithecidae</taxon>
        <taxon>Cercopithecinae</taxon>
        <taxon>Papio</taxon>
    </lineage>
</organism>
<dbReference type="GO" id="GO:0008270">
    <property type="term" value="F:zinc ion binding"/>
    <property type="evidence" value="ECO:0007669"/>
    <property type="project" value="UniProtKB-KW"/>
</dbReference>
<keyword evidence="20" id="KW-0391">Immunity</keyword>
<dbReference type="HOGENOM" id="CLU_009136_1_0_1"/>
<dbReference type="GO" id="GO:0031901">
    <property type="term" value="C:early endosome membrane"/>
    <property type="evidence" value="ECO:0007669"/>
    <property type="project" value="UniProtKB-SubCell"/>
</dbReference>
<keyword evidence="8" id="KW-1017">Isopeptide bond</keyword>
<dbReference type="GO" id="GO:0032183">
    <property type="term" value="F:SUMO binding"/>
    <property type="evidence" value="ECO:0007669"/>
    <property type="project" value="Ensembl"/>
</dbReference>
<dbReference type="GO" id="GO:0090398">
    <property type="term" value="P:cellular senescence"/>
    <property type="evidence" value="ECO:0007669"/>
    <property type="project" value="Ensembl"/>
</dbReference>
<dbReference type="InterPro" id="IPR013083">
    <property type="entry name" value="Znf_RING/FYVE/PHD"/>
</dbReference>
<dbReference type="PROSITE" id="PS00518">
    <property type="entry name" value="ZF_RING_1"/>
    <property type="match status" value="1"/>
</dbReference>
<feature type="compositionally biased region" description="Polar residues" evidence="33">
    <location>
        <begin position="468"/>
        <end position="484"/>
    </location>
</feature>
<dbReference type="GO" id="GO:0016363">
    <property type="term" value="C:nuclear matrix"/>
    <property type="evidence" value="ECO:0007669"/>
    <property type="project" value="UniProtKB-ARBA"/>
</dbReference>
<keyword evidence="17" id="KW-0256">Endoplasmic reticulum</keyword>
<feature type="compositionally biased region" description="Basic and acidic residues" evidence="33">
    <location>
        <begin position="489"/>
        <end position="501"/>
    </location>
</feature>
<dbReference type="ExpressionAtlas" id="A0A096NMP6">
    <property type="expression patterns" value="baseline"/>
</dbReference>
<dbReference type="InterPro" id="IPR000315">
    <property type="entry name" value="Znf_B-box"/>
</dbReference>
<dbReference type="GO" id="GO:0043161">
    <property type="term" value="P:proteasome-mediated ubiquitin-dependent protein catabolic process"/>
    <property type="evidence" value="ECO:0007669"/>
    <property type="project" value="Ensembl"/>
</dbReference>
<dbReference type="GO" id="GO:0003677">
    <property type="term" value="F:DNA binding"/>
    <property type="evidence" value="ECO:0007669"/>
    <property type="project" value="UniProtKB-KW"/>
</dbReference>
<keyword evidence="16 32" id="KW-0863">Zinc-finger</keyword>
<keyword evidence="13" id="KW-0479">Metal-binding</keyword>
<keyword evidence="25" id="KW-0051">Antiviral defense</keyword>
<dbReference type="Ensembl" id="ENSPANT00000003750.3">
    <property type="protein sequence ID" value="ENSPANP00000014255.3"/>
    <property type="gene ID" value="ENSPANG00000016054.4"/>
</dbReference>
<dbReference type="GO" id="GO:0008285">
    <property type="term" value="P:negative regulation of cell population proliferation"/>
    <property type="evidence" value="ECO:0007669"/>
    <property type="project" value="Ensembl"/>
</dbReference>
<reference evidence="36 37" key="1">
    <citation type="submission" date="2012-03" db="EMBL/GenBank/DDBJ databases">
        <title>Whole Genome Assembly of Papio anubis.</title>
        <authorList>
            <person name="Liu Y.L."/>
            <person name="Abraham K.A."/>
            <person name="Akbar H.A."/>
            <person name="Ali S.A."/>
            <person name="Anosike U.A."/>
            <person name="Aqrawi P.A."/>
            <person name="Arias F.A."/>
            <person name="Attaway T.A."/>
            <person name="Awwad R.A."/>
            <person name="Babu C.B."/>
            <person name="Bandaranaike D.B."/>
            <person name="Battles P.B."/>
            <person name="Bell A.B."/>
            <person name="Beltran B.B."/>
            <person name="Berhane-Mersha D.B."/>
            <person name="Bess C.B."/>
            <person name="Bickham C.B."/>
            <person name="Bolden T.B."/>
            <person name="Carter K.C."/>
            <person name="Chau D.C."/>
            <person name="Chavez A.C."/>
            <person name="Clerc-Blankenburg K.C."/>
            <person name="Coyle M.C."/>
            <person name="Dao M.D."/>
            <person name="Davila M.L.D."/>
            <person name="Davy-Carroll L.D."/>
            <person name="Denson S.D."/>
            <person name="Dinh H.D."/>
            <person name="Fernandez S.F."/>
            <person name="Fernando P.F."/>
            <person name="Forbes L.F."/>
            <person name="Francis C.F."/>
            <person name="Francisco L.F."/>
            <person name="Fu Q.F."/>
            <person name="Garcia-Iii R.G."/>
            <person name="Garrett T.G."/>
            <person name="Gross S.G."/>
            <person name="Gubbala S.G."/>
            <person name="Hirani K.H."/>
            <person name="Hogues M.H."/>
            <person name="Hollins B.H."/>
            <person name="Jackson L.J."/>
            <person name="Javaid M.J."/>
            <person name="Jhangiani S.J."/>
            <person name="Johnson A.J."/>
            <person name="Johnson B.J."/>
            <person name="Jones J.J."/>
            <person name="Joshi V.J."/>
            <person name="Kalu J.K."/>
            <person name="Khan N.K."/>
            <person name="Korchina V.K."/>
            <person name="Kovar C.K."/>
            <person name="Lago L.L."/>
            <person name="Lara F.L."/>
            <person name="Le T.-K.L."/>
            <person name="Lee S.L."/>
            <person name="Legall-Iii F.L."/>
            <person name="Lemon S.L."/>
            <person name="Liu J.L."/>
            <person name="Liu Y.-S.L."/>
            <person name="Liyanage D.L."/>
            <person name="Lopez J.L."/>
            <person name="Lorensuhewa L.L."/>
            <person name="Mata R.M."/>
            <person name="Mathew T.M."/>
            <person name="Mercado C.M."/>
            <person name="Mercado I.M."/>
            <person name="Morales K.M."/>
            <person name="Morgan M.M."/>
            <person name="Munidasa M.M."/>
            <person name="Ngo D.N."/>
            <person name="Nguyen L.N."/>
            <person name="Nguyen T.N."/>
            <person name="Nguyen N.N."/>
            <person name="Obregon M.O."/>
            <person name="Okwuonu G.O."/>
            <person name="Ongeri F.O."/>
            <person name="Onwere C.O."/>
            <person name="Osifeso I.O."/>
            <person name="Parra A.P."/>
            <person name="Patil S.P."/>
            <person name="Perez A.P."/>
            <person name="Perez Y.P."/>
            <person name="Pham C.P."/>
            <person name="Pu L.-L.P."/>
            <person name="Puazo M.P."/>
            <person name="Quiroz J.Q."/>
            <person name="Rouhana J.R."/>
            <person name="Ruiz M.R."/>
            <person name="Ruiz S.-J.R."/>
            <person name="Saada N.S."/>
            <person name="Santibanez J.S."/>
            <person name="Scheel M.S."/>
            <person name="Schneider B.S."/>
            <person name="Simmons D.S."/>
            <person name="Sisson I.S."/>
            <person name="Tang L.-Y.T."/>
            <person name="Thornton R.T."/>
            <person name="Tisius J.T."/>
            <person name="Toledanes G.T."/>
            <person name="Trejos Z.T."/>
            <person name="Usmani K.U."/>
            <person name="Varghese R.V."/>
            <person name="Vattathil S.V."/>
            <person name="Vee V.V."/>
            <person name="Walker D.W."/>
            <person name="Weissenberger G.W."/>
            <person name="White C.W."/>
            <person name="Williams A.W."/>
            <person name="Woodworth J.W."/>
            <person name="Wright R.W."/>
            <person name="Zhu Y.Z."/>
            <person name="Han Y.H."/>
            <person name="Newsham I.N."/>
            <person name="Nazareth L.N."/>
            <person name="Worley K.W."/>
            <person name="Muzny D.M."/>
            <person name="Rogers J.R."/>
            <person name="Gibbs R.G."/>
        </authorList>
    </citation>
    <scope>NUCLEOTIDE SEQUENCE [LARGE SCALE GENOMIC DNA]</scope>
</reference>
<evidence type="ECO:0000259" key="35">
    <source>
        <dbReference type="PROSITE" id="PS50119"/>
    </source>
</evidence>
<keyword evidence="27" id="KW-0472">Membrane</keyword>
<dbReference type="GO" id="GO:0000781">
    <property type="term" value="C:chromosome, telomeric region"/>
    <property type="evidence" value="ECO:0007669"/>
    <property type="project" value="Ensembl"/>
</dbReference>
<feature type="compositionally biased region" description="Polar residues" evidence="33">
    <location>
        <begin position="505"/>
        <end position="516"/>
    </location>
</feature>
<dbReference type="AlphaFoldDB" id="A0A096NMP6"/>
<evidence type="ECO:0000256" key="15">
    <source>
        <dbReference type="ARBA" id="ARBA00022753"/>
    </source>
</evidence>
<keyword evidence="18" id="KW-0862">Zinc</keyword>
<comment type="subcellular location">
    <subcellularLocation>
        <location evidence="4">Cytoplasm</location>
    </subcellularLocation>
    <subcellularLocation>
        <location evidence="3">Early endosome membrane</location>
        <topology evidence="3">Peripheral membrane protein</topology>
        <orientation evidence="3">Cytoplasmic side</orientation>
    </subcellularLocation>
    <subcellularLocation>
        <location evidence="2">Endoplasmic reticulum membrane</location>
        <topology evidence="2">Peripheral membrane protein</topology>
        <orientation evidence="2">Cytoplasmic side</orientation>
    </subcellularLocation>
    <subcellularLocation>
        <location evidence="1">Nucleus</location>
        <location evidence="1">PML body</location>
    </subcellularLocation>
    <subcellularLocation>
        <location evidence="5">Nucleus</location>
        <location evidence="5">Nucleolus</location>
    </subcellularLocation>
    <subcellularLocation>
        <location evidence="6">Nucleus</location>
        <location evidence="6">Nucleoplasm</location>
    </subcellularLocation>
</comment>
<keyword evidence="30" id="KW-0539">Nucleus</keyword>
<dbReference type="GO" id="GO:0045892">
    <property type="term" value="P:negative regulation of DNA-templated transcription"/>
    <property type="evidence" value="ECO:0007669"/>
    <property type="project" value="Ensembl"/>
</dbReference>
<gene>
    <name evidence="36" type="primary">PML</name>
</gene>
<reference evidence="36" key="2">
    <citation type="submission" date="2025-08" db="UniProtKB">
        <authorList>
            <consortium name="Ensembl"/>
        </authorList>
    </citation>
    <scope>IDENTIFICATION</scope>
</reference>
<evidence type="ECO:0000256" key="10">
    <source>
        <dbReference type="ARBA" id="ARBA00022581"/>
    </source>
</evidence>
<evidence type="ECO:0000256" key="30">
    <source>
        <dbReference type="ARBA" id="ARBA00023242"/>
    </source>
</evidence>
<evidence type="ECO:0000256" key="23">
    <source>
        <dbReference type="ARBA" id="ARBA00023054"/>
    </source>
</evidence>
<dbReference type="GO" id="GO:0016525">
    <property type="term" value="P:negative regulation of angiogenesis"/>
    <property type="evidence" value="ECO:0007669"/>
    <property type="project" value="Ensembl"/>
</dbReference>
<evidence type="ECO:0000256" key="21">
    <source>
        <dbReference type="ARBA" id="ARBA00022990"/>
    </source>
</evidence>
<dbReference type="InterPro" id="IPR047153">
    <property type="entry name" value="TRIM45/56/19-like"/>
</dbReference>
<evidence type="ECO:0000256" key="28">
    <source>
        <dbReference type="ARBA" id="ARBA00023159"/>
    </source>
</evidence>
<dbReference type="Gene3D" id="3.30.40.10">
    <property type="entry name" value="Zinc/RING finger domain, C3HC4 (zinc finger)"/>
    <property type="match status" value="1"/>
</dbReference>
<dbReference type="GO" id="GO:0030578">
    <property type="term" value="P:PML body organization"/>
    <property type="evidence" value="ECO:0007669"/>
    <property type="project" value="Ensembl"/>
</dbReference>
<evidence type="ECO:0000256" key="29">
    <source>
        <dbReference type="ARBA" id="ARBA00023163"/>
    </source>
</evidence>
<evidence type="ECO:0000259" key="34">
    <source>
        <dbReference type="PROSITE" id="PS50089"/>
    </source>
</evidence>
<evidence type="ECO:0000256" key="12">
    <source>
        <dbReference type="ARBA" id="ARBA00022703"/>
    </source>
</evidence>
<evidence type="ECO:0000256" key="16">
    <source>
        <dbReference type="ARBA" id="ARBA00022771"/>
    </source>
</evidence>
<dbReference type="GeneTree" id="ENSGT00510000048454"/>
<feature type="domain" description="RING-type" evidence="34">
    <location>
        <begin position="57"/>
        <end position="92"/>
    </location>
</feature>
<evidence type="ECO:0000256" key="32">
    <source>
        <dbReference type="PROSITE-ProRule" id="PRU00024"/>
    </source>
</evidence>
<dbReference type="GO" id="GO:2000779">
    <property type="term" value="P:regulation of double-strand break repair"/>
    <property type="evidence" value="ECO:0007669"/>
    <property type="project" value="Ensembl"/>
</dbReference>
<evidence type="ECO:0000256" key="17">
    <source>
        <dbReference type="ARBA" id="ARBA00022824"/>
    </source>
</evidence>
<dbReference type="GO" id="GO:0031625">
    <property type="term" value="F:ubiquitin protein ligase binding"/>
    <property type="evidence" value="ECO:0007669"/>
    <property type="project" value="Ensembl"/>
</dbReference>
<feature type="region of interest" description="Disordered" evidence="33">
    <location>
        <begin position="1"/>
        <end position="48"/>
    </location>
</feature>
<dbReference type="InterPro" id="IPR017907">
    <property type="entry name" value="Znf_RING_CS"/>
</dbReference>
<keyword evidence="9" id="KW-0597">Phosphoprotein</keyword>
<protein>
    <recommendedName>
        <fullName evidence="31">Protein PML</fullName>
    </recommendedName>
</protein>
<dbReference type="InterPro" id="IPR057617">
    <property type="entry name" value="PML_C"/>
</dbReference>
<dbReference type="PANTHER" id="PTHR25462:SF302">
    <property type="entry name" value="PROTEIN PML"/>
    <property type="match status" value="1"/>
</dbReference>
<dbReference type="GO" id="GO:0016605">
    <property type="term" value="C:PML body"/>
    <property type="evidence" value="ECO:0007669"/>
    <property type="project" value="UniProtKB-SubCell"/>
</dbReference>
<dbReference type="STRING" id="9555.ENSPANP00000014255"/>
<dbReference type="GO" id="GO:0065003">
    <property type="term" value="P:protein-containing complex assembly"/>
    <property type="evidence" value="ECO:0007669"/>
    <property type="project" value="Ensembl"/>
</dbReference>
<dbReference type="GO" id="GO:2000059">
    <property type="term" value="P:negative regulation of ubiquitin-dependent protein catabolic process"/>
    <property type="evidence" value="ECO:0007669"/>
    <property type="project" value="Ensembl"/>
</dbReference>
<proteinExistence type="predicted"/>
<evidence type="ECO:0000256" key="26">
    <source>
        <dbReference type="ARBA" id="ARBA00023125"/>
    </source>
</evidence>
<dbReference type="GO" id="GO:0005730">
    <property type="term" value="C:nucleolus"/>
    <property type="evidence" value="ECO:0007669"/>
    <property type="project" value="UniProtKB-SubCell"/>
</dbReference>
<dbReference type="GO" id="GO:0034097">
    <property type="term" value="P:response to cytokine"/>
    <property type="evidence" value="ECO:0007669"/>
    <property type="project" value="Ensembl"/>
</dbReference>
<evidence type="ECO:0000256" key="5">
    <source>
        <dbReference type="ARBA" id="ARBA00004604"/>
    </source>
</evidence>
<keyword evidence="29" id="KW-0804">Transcription</keyword>
<evidence type="ECO:0000256" key="9">
    <source>
        <dbReference type="ARBA" id="ARBA00022553"/>
    </source>
</evidence>
<dbReference type="GO" id="GO:0003713">
    <property type="term" value="F:transcription coactivator activity"/>
    <property type="evidence" value="ECO:0007669"/>
    <property type="project" value="UniProtKB-ARBA"/>
</dbReference>
<evidence type="ECO:0000256" key="25">
    <source>
        <dbReference type="ARBA" id="ARBA00023118"/>
    </source>
</evidence>
<dbReference type="GO" id="GO:0032206">
    <property type="term" value="P:positive regulation of telomere maintenance"/>
    <property type="evidence" value="ECO:0007669"/>
    <property type="project" value="Ensembl"/>
</dbReference>
<accession>A0A096NMP6</accession>
<keyword evidence="12" id="KW-0053">Apoptosis</keyword>
<evidence type="ECO:0000256" key="7">
    <source>
        <dbReference type="ARBA" id="ARBA00022490"/>
    </source>
</evidence>
<dbReference type="Pfam" id="PF25244">
    <property type="entry name" value="PML_C"/>
    <property type="match status" value="1"/>
</dbReference>
<feature type="domain" description="B box-type" evidence="35">
    <location>
        <begin position="124"/>
        <end position="166"/>
    </location>
</feature>
<dbReference type="InterPro" id="IPR021978">
    <property type="entry name" value="PML-like_CC"/>
</dbReference>
<feature type="compositionally biased region" description="Polar residues" evidence="33">
    <location>
        <begin position="31"/>
        <end position="45"/>
    </location>
</feature>
<dbReference type="Proteomes" id="UP000028761">
    <property type="component" value="Chromosome 7"/>
</dbReference>
<keyword evidence="19" id="KW-0832">Ubl conjugation</keyword>
<evidence type="ECO:0000256" key="19">
    <source>
        <dbReference type="ARBA" id="ARBA00022843"/>
    </source>
</evidence>
<keyword evidence="23" id="KW-0175">Coiled coil</keyword>
<sequence length="1005" mass="111784">MEPAPARSPRPQQDPARPHAPTMPPPETPSEGRQPSPSHSPTEQAPSPEEEFQFLRCQQCQAEAKCPKLLPCLHTLCSGCLEESGMQCPICQAPWPLGADTSALDNVFFESLQRRLSVYRQIVDAQAACIRCKESADFWCFECEQLLCAKCFEAHQWFLKHEARPLAELRNQSVREFLDGTRKTNNIFCSNPNHRTPTLTSIYCRGCSKPLCCSCALLDSGHSELKCDISAEIQQRQEELDAMTQALQEQDSAFGAVHAQMHAAVGQLGRARTEIEELIRARVRQMVAHLQAQERELLEAVDARYQRDYKEMASRLGRLDTVLQRIRTGSALVQRMKCYASDQEVLDMHSFLRQALCRLRQEEPQSLQAAVRTDGFDEFKVRLQDLSSCITQGTDAAVAKKASPEAASTPRDPTDVDLPEEAERVKAQAQALGLAEAQPMAVVQSVPGAHPVPVYAFSIKGPSYGEDVSNTTTAQKRKNSQTQCPRKVIKMESEEGKEARLARSSPEQPRPSTSKAVSPPHLDGPPNPRSPVIGSEVFPPNSNHVASGTGEAEERIVVISSSEDSDAENSSSRELDDSSSESSDLQLEGPTSLRVLDENLADSQAEDRPLVFFDLKIDNETQKISQLAAVNQESKFRVVIQPEAFFSIYSKAVSLEVGLQHFLSFLSSMRRPILACYKLWGPGLPNFFQALEDINRLWEFQEAISGFLAALPLIQERVPGASSFKLKNLAQTYLARNMSEHSAMAAVLAMRDLCRLIEVSPGPQLAQHVYPFSNLQCFASLQPLVQAAVLPRANARLLALRNVSFMELLSAHRRDRKGGLKKYSRYLSLQTTALPPAQPAFNLQALEGPHQQRQKLMFHARPCFQSLSFQSLLPSSWLHRHLYLATALLFGPQATRPLTAWPLALPALPSSSAVPRSVQHYSEHLAVALPELTTPTRSMYTNQIGGTEEWASLPRQESMGQPGKITGYQTRFHHLAQVTFFNFPNCPMWLQPILLLQRSTAEQQG</sequence>
<keyword evidence="22" id="KW-0805">Transcription regulation</keyword>
<keyword evidence="26" id="KW-0238">DNA-binding</keyword>
<keyword evidence="10" id="KW-0945">Host-virus interaction</keyword>
<evidence type="ECO:0000256" key="14">
    <source>
        <dbReference type="ARBA" id="ARBA00022737"/>
    </source>
</evidence>
<feature type="domain" description="B box-type" evidence="35">
    <location>
        <begin position="184"/>
        <end position="222"/>
    </location>
</feature>
<dbReference type="PANTHER" id="PTHR25462">
    <property type="entry name" value="BONUS, ISOFORM C-RELATED"/>
    <property type="match status" value="1"/>
</dbReference>
<evidence type="ECO:0000256" key="31">
    <source>
        <dbReference type="ARBA" id="ARBA00068056"/>
    </source>
</evidence>